<dbReference type="CDD" id="cd00483">
    <property type="entry name" value="HPPK"/>
    <property type="match status" value="1"/>
</dbReference>
<evidence type="ECO:0000256" key="6">
    <source>
        <dbReference type="ARBA" id="ARBA00022741"/>
    </source>
</evidence>
<comment type="function">
    <text evidence="10">Catalyzes the transfer of pyrophosphate from adenosine triphosphate (ATP) to 6-hydroxymethyl-7,8-dihydropterin, an enzymatic step in folate biosynthesis pathway.</text>
</comment>
<evidence type="ECO:0000256" key="10">
    <source>
        <dbReference type="ARBA" id="ARBA00029409"/>
    </source>
</evidence>
<dbReference type="RefSeq" id="WP_027180803.1">
    <property type="nucleotide sequence ID" value="NZ_CABUEN010000002.1"/>
</dbReference>
<dbReference type="PANTHER" id="PTHR43071:SF1">
    <property type="entry name" value="2-AMINO-4-HYDROXY-6-HYDROXYMETHYLDIHYDROPTERIDINE PYROPHOSPHOKINASE"/>
    <property type="match status" value="1"/>
</dbReference>
<evidence type="ECO:0000256" key="12">
    <source>
        <dbReference type="ARBA" id="ARBA00033413"/>
    </source>
</evidence>
<dbReference type="GO" id="GO:0046654">
    <property type="term" value="P:tetrahydrofolate biosynthetic process"/>
    <property type="evidence" value="ECO:0007669"/>
    <property type="project" value="UniProtKB-UniPathway"/>
</dbReference>
<evidence type="ECO:0000256" key="8">
    <source>
        <dbReference type="ARBA" id="ARBA00022840"/>
    </source>
</evidence>
<dbReference type="EMBL" id="FLUP01000002">
    <property type="protein sequence ID" value="SBW12182.1"/>
    <property type="molecule type" value="Genomic_DNA"/>
</dbReference>
<feature type="domain" description="7,8-dihydro-6-hydroxymethylpterin-pyrophosphokinase" evidence="13">
    <location>
        <begin position="99"/>
        <end position="110"/>
    </location>
</feature>
<dbReference type="Gene3D" id="3.30.70.560">
    <property type="entry name" value="7,8-Dihydro-6-hydroxymethylpterin-pyrophosphokinase HPPK"/>
    <property type="match status" value="1"/>
</dbReference>
<accession>A0A212KKK0</accession>
<evidence type="ECO:0000256" key="2">
    <source>
        <dbReference type="ARBA" id="ARBA00005810"/>
    </source>
</evidence>
<dbReference type="UniPathway" id="UPA00077">
    <property type="reaction ID" value="UER00155"/>
</dbReference>
<reference evidence="14" key="1">
    <citation type="submission" date="2016-04" db="EMBL/GenBank/DDBJ databases">
        <authorList>
            <person name="Evans L.H."/>
            <person name="Alamgir A."/>
            <person name="Owens N."/>
            <person name="Weber N.D."/>
            <person name="Virtaneva K."/>
            <person name="Barbian K."/>
            <person name="Babar A."/>
            <person name="Rosenke K."/>
        </authorList>
    </citation>
    <scope>NUCLEOTIDE SEQUENCE</scope>
    <source>
        <strain evidence="14">92-2</strain>
    </source>
</reference>
<evidence type="ECO:0000256" key="1">
    <source>
        <dbReference type="ARBA" id="ARBA00005051"/>
    </source>
</evidence>
<keyword evidence="8" id="KW-0067">ATP-binding</keyword>
<dbReference type="EC" id="2.7.6.3" evidence="3"/>
<dbReference type="GO" id="GO:0046656">
    <property type="term" value="P:folic acid biosynthetic process"/>
    <property type="evidence" value="ECO:0007669"/>
    <property type="project" value="UniProtKB-KW"/>
</dbReference>
<evidence type="ECO:0000256" key="5">
    <source>
        <dbReference type="ARBA" id="ARBA00022679"/>
    </source>
</evidence>
<dbReference type="PROSITE" id="PS00794">
    <property type="entry name" value="HPPK"/>
    <property type="match status" value="1"/>
</dbReference>
<keyword evidence="6" id="KW-0547">Nucleotide-binding</keyword>
<organism evidence="14">
    <name type="scientific">uncultured Desulfovibrio sp</name>
    <dbReference type="NCBI Taxonomy" id="167968"/>
    <lineage>
        <taxon>Bacteria</taxon>
        <taxon>Pseudomonadati</taxon>
        <taxon>Thermodesulfobacteriota</taxon>
        <taxon>Desulfovibrionia</taxon>
        <taxon>Desulfovibrionales</taxon>
        <taxon>Desulfovibrionaceae</taxon>
        <taxon>Desulfovibrio</taxon>
        <taxon>environmental samples</taxon>
    </lineage>
</organism>
<evidence type="ECO:0000256" key="11">
    <source>
        <dbReference type="ARBA" id="ARBA00029766"/>
    </source>
</evidence>
<evidence type="ECO:0000256" key="7">
    <source>
        <dbReference type="ARBA" id="ARBA00022777"/>
    </source>
</evidence>
<dbReference type="GeneID" id="72382766"/>
<dbReference type="GO" id="GO:0003848">
    <property type="term" value="F:2-amino-4-hydroxy-6-hydroxymethyldihydropteridine diphosphokinase activity"/>
    <property type="evidence" value="ECO:0007669"/>
    <property type="project" value="UniProtKB-EC"/>
</dbReference>
<evidence type="ECO:0000256" key="3">
    <source>
        <dbReference type="ARBA" id="ARBA00013253"/>
    </source>
</evidence>
<dbReference type="SUPFAM" id="SSF55083">
    <property type="entry name" value="6-hydroxymethyl-7,8-dihydropterin pyrophosphokinase, HPPK"/>
    <property type="match status" value="1"/>
</dbReference>
<dbReference type="GO" id="GO:0005524">
    <property type="term" value="F:ATP binding"/>
    <property type="evidence" value="ECO:0007669"/>
    <property type="project" value="UniProtKB-KW"/>
</dbReference>
<keyword evidence="9" id="KW-0289">Folate biosynthesis</keyword>
<evidence type="ECO:0000313" key="14">
    <source>
        <dbReference type="EMBL" id="SBW12182.1"/>
    </source>
</evidence>
<dbReference type="PANTHER" id="PTHR43071">
    <property type="entry name" value="2-AMINO-4-HYDROXY-6-HYDROXYMETHYLDIHYDROPTERIDINE PYROPHOSPHOKINASE"/>
    <property type="match status" value="1"/>
</dbReference>
<sequence length="171" mass="19117">MADQTKLRAYVSLGSNCDNAAEKLAAALDALAELPEMGIGAVSPVYRTEPQEYTEQPWFLNQVVELFPGDSWRPCSLVDALLDIEARLGRVRSPDPVLRFGPRVIDVDLLLFGQERSTDPHCLVPHPRLTVRAFVMRPLLDIAPLIVVDGLPVRDWLARTVCRVEGDRIFQ</sequence>
<dbReference type="GO" id="GO:0016301">
    <property type="term" value="F:kinase activity"/>
    <property type="evidence" value="ECO:0007669"/>
    <property type="project" value="UniProtKB-KW"/>
</dbReference>
<keyword evidence="5 14" id="KW-0808">Transferase</keyword>
<dbReference type="AlphaFoldDB" id="A0A212KKK0"/>
<comment type="pathway">
    <text evidence="1">Cofactor biosynthesis; tetrahydrofolate biosynthesis; 2-amino-4-hydroxy-6-hydroxymethyl-7,8-dihydropteridine diphosphate from 7,8-dihydroneopterin triphosphate: step 4/4.</text>
</comment>
<gene>
    <name evidence="14" type="primary">folK</name>
    <name evidence="14" type="ORF">KM92DES2_20368</name>
</gene>
<comment type="similarity">
    <text evidence="2">Belongs to the HPPK family.</text>
</comment>
<protein>
    <recommendedName>
        <fullName evidence="4">2-amino-4-hydroxy-6-hydroxymethyldihydropteridine pyrophosphokinase</fullName>
        <ecNumber evidence="3">2.7.6.3</ecNumber>
    </recommendedName>
    <alternativeName>
        <fullName evidence="11">6-hydroxymethyl-7,8-dihydropterin pyrophosphokinase</fullName>
    </alternativeName>
    <alternativeName>
        <fullName evidence="12">7,8-dihydro-6-hydroxymethylpterin-pyrophosphokinase</fullName>
    </alternativeName>
</protein>
<evidence type="ECO:0000256" key="4">
    <source>
        <dbReference type="ARBA" id="ARBA00016218"/>
    </source>
</evidence>
<proteinExistence type="inferred from homology"/>
<evidence type="ECO:0000256" key="9">
    <source>
        <dbReference type="ARBA" id="ARBA00022909"/>
    </source>
</evidence>
<keyword evidence="7 14" id="KW-0418">Kinase</keyword>
<dbReference type="NCBIfam" id="TIGR01498">
    <property type="entry name" value="folK"/>
    <property type="match status" value="1"/>
</dbReference>
<dbReference type="InterPro" id="IPR035907">
    <property type="entry name" value="Hppk_sf"/>
</dbReference>
<evidence type="ECO:0000259" key="13">
    <source>
        <dbReference type="PROSITE" id="PS00794"/>
    </source>
</evidence>
<dbReference type="Pfam" id="PF01288">
    <property type="entry name" value="HPPK"/>
    <property type="match status" value="1"/>
</dbReference>
<dbReference type="InterPro" id="IPR000550">
    <property type="entry name" value="Hppk"/>
</dbReference>
<name>A0A212KKK0_9BACT</name>